<dbReference type="STRING" id="1070319.CAGGBEG34_270004"/>
<gene>
    <name evidence="1" type="ORF">CAGGBEG34_270004</name>
</gene>
<dbReference type="EMBL" id="CAFB01000044">
    <property type="protein sequence ID" value="CCD29598.1"/>
    <property type="molecule type" value="Genomic_DNA"/>
</dbReference>
<keyword evidence="2" id="KW-1185">Reference proteome</keyword>
<dbReference type="Proteomes" id="UP000054051">
    <property type="component" value="Unassembled WGS sequence"/>
</dbReference>
<evidence type="ECO:0000313" key="2">
    <source>
        <dbReference type="Proteomes" id="UP000054051"/>
    </source>
</evidence>
<reference evidence="1 2" key="1">
    <citation type="submission" date="2011-08" db="EMBL/GenBank/DDBJ databases">
        <title>The genome of the obligate endobacterium of an arbuscular mycorrhizal fungus reveals an interphylum network of nutritional interactions.</title>
        <authorList>
            <person name="Ghignone S."/>
            <person name="Salvioli A."/>
            <person name="Anca I."/>
            <person name="Lumini E."/>
            <person name="Ortu G."/>
            <person name="Petiti L."/>
            <person name="Cruveiller S."/>
            <person name="Bianciotto V."/>
            <person name="Piffanelli P."/>
            <person name="Lanfranco L."/>
            <person name="Bonfante P."/>
        </authorList>
    </citation>
    <scope>NUCLEOTIDE SEQUENCE [LARGE SCALE GENOMIC DNA]</scope>
    <source>
        <strain evidence="1 2">BEG34</strain>
    </source>
</reference>
<accession>G2JA01</accession>
<dbReference type="Pfam" id="PF20126">
    <property type="entry name" value="TumE"/>
    <property type="match status" value="1"/>
</dbReference>
<sequence>MEMVIWRIPEPVQGSSHHYKYRLFYGRGGKRIVGYDNERPKGDHRHIEGQGEHVQFNTLDTLIEEFLAEVKAREEV</sequence>
<comment type="caution">
    <text evidence="1">The sequence shown here is derived from an EMBL/GenBank/DDBJ whole genome shotgun (WGS) entry which is preliminary data.</text>
</comment>
<evidence type="ECO:0000313" key="1">
    <source>
        <dbReference type="EMBL" id="CCD29598.1"/>
    </source>
</evidence>
<protein>
    <submittedName>
        <fullName evidence="1">Uncharacterized protein</fullName>
    </submittedName>
</protein>
<organism evidence="1 2">
    <name type="scientific">Candidatus Glomeribacter gigasporarum BEG34</name>
    <dbReference type="NCBI Taxonomy" id="1070319"/>
    <lineage>
        <taxon>Bacteria</taxon>
        <taxon>Pseudomonadati</taxon>
        <taxon>Pseudomonadota</taxon>
        <taxon>Betaproteobacteria</taxon>
        <taxon>Burkholderiales</taxon>
        <taxon>Burkholderiaceae</taxon>
        <taxon>Candidatus Glomeribacter</taxon>
    </lineage>
</organism>
<dbReference type="AlphaFoldDB" id="G2JA01"/>
<dbReference type="InterPro" id="IPR045397">
    <property type="entry name" value="TumE-like"/>
</dbReference>
<name>G2JA01_9BURK</name>
<proteinExistence type="predicted"/>
<dbReference type="eggNOG" id="ENOG5032Y3P">
    <property type="taxonomic scope" value="Bacteria"/>
</dbReference>